<evidence type="ECO:0000256" key="1">
    <source>
        <dbReference type="ARBA" id="ARBA00004123"/>
    </source>
</evidence>
<dbReference type="PANTHER" id="PTHR37534">
    <property type="entry name" value="TRANSCRIPTIONAL ACTIVATOR PROTEIN UGA3"/>
    <property type="match status" value="1"/>
</dbReference>
<evidence type="ECO:0000313" key="6">
    <source>
        <dbReference type="Proteomes" id="UP000799770"/>
    </source>
</evidence>
<dbReference type="InterPro" id="IPR021858">
    <property type="entry name" value="Fun_TF"/>
</dbReference>
<protein>
    <submittedName>
        <fullName evidence="5">Fungal-specific transcription factor domain-containing protein</fullName>
    </submittedName>
</protein>
<dbReference type="Pfam" id="PF11951">
    <property type="entry name" value="Fungal_trans_2"/>
    <property type="match status" value="1"/>
</dbReference>
<keyword evidence="2" id="KW-0539">Nucleus</keyword>
<dbReference type="AlphaFoldDB" id="A0A6A5ZMD3"/>
<evidence type="ECO:0000256" key="2">
    <source>
        <dbReference type="ARBA" id="ARBA00023242"/>
    </source>
</evidence>
<keyword evidence="6" id="KW-1185">Reference proteome</keyword>
<evidence type="ECO:0000313" key="5">
    <source>
        <dbReference type="EMBL" id="KAF2120326.1"/>
    </source>
</evidence>
<accession>A0A6A5ZMD3</accession>
<dbReference type="Proteomes" id="UP000799770">
    <property type="component" value="Unassembled WGS sequence"/>
</dbReference>
<feature type="domain" description="Zn(2)-C6 fungal-type" evidence="4">
    <location>
        <begin position="20"/>
        <end position="48"/>
    </location>
</feature>
<dbReference type="GO" id="GO:0000981">
    <property type="term" value="F:DNA-binding transcription factor activity, RNA polymerase II-specific"/>
    <property type="evidence" value="ECO:0007669"/>
    <property type="project" value="InterPro"/>
</dbReference>
<dbReference type="PROSITE" id="PS50048">
    <property type="entry name" value="ZN2_CY6_FUNGAL_2"/>
    <property type="match status" value="1"/>
</dbReference>
<dbReference type="Gene3D" id="4.10.240.10">
    <property type="entry name" value="Zn(2)-C6 fungal-type DNA-binding domain"/>
    <property type="match status" value="1"/>
</dbReference>
<dbReference type="PANTHER" id="PTHR37534:SF49">
    <property type="entry name" value="LYSINE BIOSYNTHESIS REGULATORY PROTEIN LYS14"/>
    <property type="match status" value="1"/>
</dbReference>
<dbReference type="GO" id="GO:0000976">
    <property type="term" value="F:transcription cis-regulatory region binding"/>
    <property type="evidence" value="ECO:0007669"/>
    <property type="project" value="TreeGrafter"/>
</dbReference>
<dbReference type="SMART" id="SM00066">
    <property type="entry name" value="GAL4"/>
    <property type="match status" value="1"/>
</dbReference>
<name>A0A6A5ZMD3_9PLEO</name>
<proteinExistence type="predicted"/>
<dbReference type="EMBL" id="ML977314">
    <property type="protein sequence ID" value="KAF2120326.1"/>
    <property type="molecule type" value="Genomic_DNA"/>
</dbReference>
<dbReference type="CDD" id="cd00067">
    <property type="entry name" value="GAL4"/>
    <property type="match status" value="1"/>
</dbReference>
<organism evidence="5 6">
    <name type="scientific">Lophiotrema nucula</name>
    <dbReference type="NCBI Taxonomy" id="690887"/>
    <lineage>
        <taxon>Eukaryota</taxon>
        <taxon>Fungi</taxon>
        <taxon>Dikarya</taxon>
        <taxon>Ascomycota</taxon>
        <taxon>Pezizomycotina</taxon>
        <taxon>Dothideomycetes</taxon>
        <taxon>Pleosporomycetidae</taxon>
        <taxon>Pleosporales</taxon>
        <taxon>Lophiotremataceae</taxon>
        <taxon>Lophiotrema</taxon>
    </lineage>
</organism>
<dbReference type="InterPro" id="IPR036864">
    <property type="entry name" value="Zn2-C6_fun-type_DNA-bd_sf"/>
</dbReference>
<feature type="region of interest" description="Disordered" evidence="3">
    <location>
        <begin position="66"/>
        <end position="108"/>
    </location>
</feature>
<reference evidence="5" key="1">
    <citation type="journal article" date="2020" name="Stud. Mycol.">
        <title>101 Dothideomycetes genomes: a test case for predicting lifestyles and emergence of pathogens.</title>
        <authorList>
            <person name="Haridas S."/>
            <person name="Albert R."/>
            <person name="Binder M."/>
            <person name="Bloem J."/>
            <person name="Labutti K."/>
            <person name="Salamov A."/>
            <person name="Andreopoulos B."/>
            <person name="Baker S."/>
            <person name="Barry K."/>
            <person name="Bills G."/>
            <person name="Bluhm B."/>
            <person name="Cannon C."/>
            <person name="Castanera R."/>
            <person name="Culley D."/>
            <person name="Daum C."/>
            <person name="Ezra D."/>
            <person name="Gonzalez J."/>
            <person name="Henrissat B."/>
            <person name="Kuo A."/>
            <person name="Liang C."/>
            <person name="Lipzen A."/>
            <person name="Lutzoni F."/>
            <person name="Magnuson J."/>
            <person name="Mondo S."/>
            <person name="Nolan M."/>
            <person name="Ohm R."/>
            <person name="Pangilinan J."/>
            <person name="Park H.-J."/>
            <person name="Ramirez L."/>
            <person name="Alfaro M."/>
            <person name="Sun H."/>
            <person name="Tritt A."/>
            <person name="Yoshinaga Y."/>
            <person name="Zwiers L.-H."/>
            <person name="Turgeon B."/>
            <person name="Goodwin S."/>
            <person name="Spatafora J."/>
            <person name="Crous P."/>
            <person name="Grigoriev I."/>
        </authorList>
    </citation>
    <scope>NUCLEOTIDE SEQUENCE</scope>
    <source>
        <strain evidence="5">CBS 627.86</strain>
    </source>
</reference>
<sequence length="511" mass="56975">MRTLQSSMPPTGAKGRLDPACGTCRRKCRKCDRTRPNCLRCISKGLTCEGYPLSFKIYDGRATTRKRDRRAVQQHALEPAATASIEETSPTTSTHSNDVNSQGSPPARLQEAMRSIRNTGVDGAPVEADIEEVQHLLTYYETTICTVLPVPTANVPNPFSEYILPLAYRDTGLLNAVLGLTACHIATRDARPNGSMGIAAVQHRLAAIRSLSSLLLKEECFGLSDTEEEIALAIVLTLVLHDICDCGKSMHGAHLNGVAFLCSRIANSSRCQNPCKLFLVTALTWFDLLRGFSGAEKLAFPSDTRRFVAETAGIALNTLVGCPPDIFSIIGQTLSAGKKFWNGELNVEDFQTILDQLLPQLRTWDPSKGPYPSDDREWTILADAYRHAAILRIWRFPDTWVIPCSDERIRASVTAILDASAAIPWHSPYFKRLLFPLFVAGADTDSPHQQRYVSLCIDHIRESTGFTYESLYELLNKTWDDRSRSDGKLNVPWFEYTCSAHLERQHDYLFF</sequence>
<gene>
    <name evidence="5" type="ORF">BDV96DRAFT_323654</name>
</gene>
<dbReference type="OrthoDB" id="25818at2759"/>
<dbReference type="InterPro" id="IPR001138">
    <property type="entry name" value="Zn2Cys6_DnaBD"/>
</dbReference>
<dbReference type="Pfam" id="PF00172">
    <property type="entry name" value="Zn_clus"/>
    <property type="match status" value="1"/>
</dbReference>
<dbReference type="SUPFAM" id="SSF57701">
    <property type="entry name" value="Zn2/Cys6 DNA-binding domain"/>
    <property type="match status" value="1"/>
</dbReference>
<comment type="subcellular location">
    <subcellularLocation>
        <location evidence="1">Nucleus</location>
    </subcellularLocation>
</comment>
<dbReference type="GO" id="GO:0005634">
    <property type="term" value="C:nucleus"/>
    <property type="evidence" value="ECO:0007669"/>
    <property type="project" value="UniProtKB-SubCell"/>
</dbReference>
<dbReference type="GO" id="GO:0045944">
    <property type="term" value="P:positive regulation of transcription by RNA polymerase II"/>
    <property type="evidence" value="ECO:0007669"/>
    <property type="project" value="TreeGrafter"/>
</dbReference>
<evidence type="ECO:0000256" key="3">
    <source>
        <dbReference type="SAM" id="MobiDB-lite"/>
    </source>
</evidence>
<evidence type="ECO:0000259" key="4">
    <source>
        <dbReference type="PROSITE" id="PS50048"/>
    </source>
</evidence>
<dbReference type="GO" id="GO:0008270">
    <property type="term" value="F:zinc ion binding"/>
    <property type="evidence" value="ECO:0007669"/>
    <property type="project" value="InterPro"/>
</dbReference>
<feature type="compositionally biased region" description="Polar residues" evidence="3">
    <location>
        <begin position="85"/>
        <end position="104"/>
    </location>
</feature>